<keyword evidence="2" id="KW-1185">Reference proteome</keyword>
<organism evidence="1 2">
    <name type="scientific">Granulicatella seriolae</name>
    <dbReference type="NCBI Taxonomy" id="2967226"/>
    <lineage>
        <taxon>Bacteria</taxon>
        <taxon>Bacillati</taxon>
        <taxon>Bacillota</taxon>
        <taxon>Bacilli</taxon>
        <taxon>Lactobacillales</taxon>
        <taxon>Carnobacteriaceae</taxon>
        <taxon>Granulicatella</taxon>
    </lineage>
</organism>
<dbReference type="PIRSF" id="PIRSF021287">
    <property type="entry name" value="Biofilm_formation_YmcA"/>
    <property type="match status" value="1"/>
</dbReference>
<gene>
    <name evidence="1" type="ORF">NPA36_04735</name>
</gene>
<reference evidence="1" key="3">
    <citation type="journal article" date="2023" name="Microbiol. Resour. Announc.">
        <title>Draft Genome Sequence of Granulicatella sp. Strain S8, Isolated from a Marine Fish, Seriola quinqueradiata.</title>
        <authorList>
            <person name="Lee M."/>
            <person name="Farooq A."/>
            <person name="Jeong J.B."/>
            <person name="Jung M.Y."/>
        </authorList>
    </citation>
    <scope>NUCLEOTIDE SEQUENCE</scope>
    <source>
        <strain evidence="1">S8</strain>
    </source>
</reference>
<dbReference type="InterPro" id="IPR023378">
    <property type="entry name" value="YheA/YmcA-like_dom_sf"/>
</dbReference>
<evidence type="ECO:0000313" key="2">
    <source>
        <dbReference type="Proteomes" id="UP001059480"/>
    </source>
</evidence>
<reference evidence="1" key="1">
    <citation type="submission" date="2022-07" db="EMBL/GenBank/DDBJ databases">
        <authorList>
            <person name="Jung M.-Y."/>
            <person name="Lee M."/>
        </authorList>
    </citation>
    <scope>NUCLEOTIDE SEQUENCE</scope>
    <source>
        <strain evidence="1">S8</strain>
    </source>
</reference>
<name>A0ABT1WNC9_9LACT</name>
<evidence type="ECO:0000313" key="1">
    <source>
        <dbReference type="EMBL" id="MCQ9209852.1"/>
    </source>
</evidence>
<sequence length="125" mass="14765">MKPVDKSFDQEMSPQLKQMVGQLIHELNQFPEVIRYKQVEEAINKSTYLKKLEETIKEKQKNAAHMMVYGKIQAKKELDKEIDSLTLQFQQNITVEQYRSAQEEVDELIQTIMQYLQTQLVDSLE</sequence>
<dbReference type="Proteomes" id="UP001059480">
    <property type="component" value="Unassembled WGS sequence"/>
</dbReference>
<dbReference type="RefSeq" id="WP_256944961.1">
    <property type="nucleotide sequence ID" value="NZ_JANHNZ010000003.1"/>
</dbReference>
<dbReference type="EMBL" id="JANHNZ010000003">
    <property type="protein sequence ID" value="MCQ9209852.1"/>
    <property type="molecule type" value="Genomic_DNA"/>
</dbReference>
<dbReference type="InterPro" id="IPR010368">
    <property type="entry name" value="Com_YlbF"/>
</dbReference>
<dbReference type="InterPro" id="IPR016783">
    <property type="entry name" value="Biofilm_formation_YmcA"/>
</dbReference>
<accession>A0ABT1WNC9</accession>
<dbReference type="Gene3D" id="1.20.1500.10">
    <property type="entry name" value="YheA/YmcA-like"/>
    <property type="match status" value="1"/>
</dbReference>
<reference evidence="1" key="2">
    <citation type="journal article" date="2023" name="Curr. Microbiol.">
        <title>Granulicatella seriolae sp. nov., a Novel Facultative Anaerobe Isolated from Yellowtail Marine Fish.</title>
        <authorList>
            <person name="Lee M."/>
            <person name="Choi Y.J."/>
            <person name="Farooq A."/>
            <person name="Jeong J.B."/>
            <person name="Jung M.Y."/>
        </authorList>
    </citation>
    <scope>NUCLEOTIDE SEQUENCE</scope>
    <source>
        <strain evidence="1">S8</strain>
    </source>
</reference>
<comment type="caution">
    <text evidence="1">The sequence shown here is derived from an EMBL/GenBank/DDBJ whole genome shotgun (WGS) entry which is preliminary data.</text>
</comment>
<dbReference type="SUPFAM" id="SSF158622">
    <property type="entry name" value="YheA/YmcA-like"/>
    <property type="match status" value="1"/>
</dbReference>
<protein>
    <submittedName>
        <fullName evidence="1">YlbF family regulator</fullName>
    </submittedName>
</protein>
<proteinExistence type="predicted"/>
<dbReference type="Pfam" id="PF06133">
    <property type="entry name" value="Com_YlbF"/>
    <property type="match status" value="1"/>
</dbReference>